<evidence type="ECO:0008006" key="3">
    <source>
        <dbReference type="Google" id="ProtNLM"/>
    </source>
</evidence>
<dbReference type="EMBL" id="CANTUO010000001">
    <property type="protein sequence ID" value="CAI5756632.1"/>
    <property type="molecule type" value="Genomic_DNA"/>
</dbReference>
<reference evidence="1" key="1">
    <citation type="submission" date="2022-12" db="EMBL/GenBank/DDBJ databases">
        <authorList>
            <person name="Brejova B."/>
        </authorList>
    </citation>
    <scope>NUCLEOTIDE SEQUENCE</scope>
</reference>
<dbReference type="InterPro" id="IPR036412">
    <property type="entry name" value="HAD-like_sf"/>
</dbReference>
<dbReference type="Gene3D" id="3.40.50.1000">
    <property type="entry name" value="HAD superfamily/HAD-like"/>
    <property type="match status" value="1"/>
</dbReference>
<dbReference type="PANTHER" id="PTHR12083:SF9">
    <property type="entry name" value="BIFUNCTIONAL POLYNUCLEOTIDE PHOSPHATASE_KINASE"/>
    <property type="match status" value="1"/>
</dbReference>
<keyword evidence="2" id="KW-1185">Reference proteome</keyword>
<dbReference type="GO" id="GO:0046404">
    <property type="term" value="F:ATP-dependent polydeoxyribonucleotide 5'-hydroxyl-kinase activity"/>
    <property type="evidence" value="ECO:0007669"/>
    <property type="project" value="TreeGrafter"/>
</dbReference>
<dbReference type="AlphaFoldDB" id="A0A9W4X907"/>
<name>A0A9W4X907_9ASCO</name>
<dbReference type="GO" id="GO:0006281">
    <property type="term" value="P:DNA repair"/>
    <property type="evidence" value="ECO:0007669"/>
    <property type="project" value="TreeGrafter"/>
</dbReference>
<protein>
    <recommendedName>
        <fullName evidence="3">DNA 3'-phosphatase</fullName>
    </recommendedName>
</protein>
<accession>A0A9W4X907</accession>
<proteinExistence type="predicted"/>
<evidence type="ECO:0000313" key="2">
    <source>
        <dbReference type="Proteomes" id="UP001152885"/>
    </source>
</evidence>
<dbReference type="NCBIfam" id="TIGR01664">
    <property type="entry name" value="DNA-3'-Pase"/>
    <property type="match status" value="1"/>
</dbReference>
<dbReference type="PANTHER" id="PTHR12083">
    <property type="entry name" value="BIFUNCTIONAL POLYNUCLEOTIDE PHOSPHATASE/KINASE"/>
    <property type="match status" value="1"/>
</dbReference>
<comment type="caution">
    <text evidence="1">The sequence shown here is derived from an EMBL/GenBank/DDBJ whole genome shotgun (WGS) entry which is preliminary data.</text>
</comment>
<dbReference type="GO" id="GO:0046403">
    <property type="term" value="F:polynucleotide 3'-phosphatase activity"/>
    <property type="evidence" value="ECO:0007669"/>
    <property type="project" value="TreeGrafter"/>
</dbReference>
<dbReference type="OrthoDB" id="19045at2759"/>
<dbReference type="SUPFAM" id="SSF56784">
    <property type="entry name" value="HAD-like"/>
    <property type="match status" value="1"/>
</dbReference>
<dbReference type="GO" id="GO:0003690">
    <property type="term" value="F:double-stranded DNA binding"/>
    <property type="evidence" value="ECO:0007669"/>
    <property type="project" value="TreeGrafter"/>
</dbReference>
<organism evidence="1 2">
    <name type="scientific">Candida verbasci</name>
    <dbReference type="NCBI Taxonomy" id="1227364"/>
    <lineage>
        <taxon>Eukaryota</taxon>
        <taxon>Fungi</taxon>
        <taxon>Dikarya</taxon>
        <taxon>Ascomycota</taxon>
        <taxon>Saccharomycotina</taxon>
        <taxon>Pichiomycetes</taxon>
        <taxon>Debaryomycetaceae</taxon>
        <taxon>Candida/Lodderomyces clade</taxon>
        <taxon>Candida</taxon>
    </lineage>
</organism>
<sequence length="253" mass="28780">MSKDITSMIGKKISKPVKAATKSVIESDIIKKKLDTDILFNFDKHWSTKGTYLIKNIPKVIEFDSKLVKVAAFDLDGTLINTKSGNKFATSASDWKWFNEYVIPMLKKLQDYLIVIFTNQGGVVSKPDSKSYIKFIARLNLIAKELETEQIDIRHNLFVYASPKKPAKETTIHDYHAKMRKPNTGMWEELKSDLLGYEVDLEHSFFIGDAAGRKSDFSNSDLLFAKHIGIEFKTPEELFKDNIETSSDQNEAA</sequence>
<dbReference type="InterPro" id="IPR006551">
    <property type="entry name" value="Polynucleotide_phosphatase"/>
</dbReference>
<dbReference type="Proteomes" id="UP001152885">
    <property type="component" value="Unassembled WGS sequence"/>
</dbReference>
<dbReference type="Pfam" id="PF08645">
    <property type="entry name" value="PNK3P"/>
    <property type="match status" value="1"/>
</dbReference>
<dbReference type="InterPro" id="IPR023214">
    <property type="entry name" value="HAD_sf"/>
</dbReference>
<dbReference type="InterPro" id="IPR006549">
    <property type="entry name" value="HAD-SF_hydro_IIIA"/>
</dbReference>
<gene>
    <name evidence="1" type="ORF">CANVERA_P1150</name>
</gene>
<dbReference type="NCBIfam" id="TIGR01662">
    <property type="entry name" value="HAD-SF-IIIA"/>
    <property type="match status" value="1"/>
</dbReference>
<dbReference type="InterPro" id="IPR013954">
    <property type="entry name" value="PNK3P"/>
</dbReference>
<evidence type="ECO:0000313" key="1">
    <source>
        <dbReference type="EMBL" id="CAI5756632.1"/>
    </source>
</evidence>